<organism evidence="1 2">
    <name type="scientific">Enterobacter cancerogenus</name>
    <dbReference type="NCBI Taxonomy" id="69218"/>
    <lineage>
        <taxon>Bacteria</taxon>
        <taxon>Pseudomonadati</taxon>
        <taxon>Pseudomonadota</taxon>
        <taxon>Gammaproteobacteria</taxon>
        <taxon>Enterobacterales</taxon>
        <taxon>Enterobacteriaceae</taxon>
        <taxon>Enterobacter</taxon>
        <taxon>Enterobacter cloacae complex</taxon>
    </lineage>
</organism>
<protein>
    <submittedName>
        <fullName evidence="1">Uncharacterized protein</fullName>
    </submittedName>
</protein>
<evidence type="ECO:0000313" key="2">
    <source>
        <dbReference type="Proteomes" id="UP000351155"/>
    </source>
</evidence>
<dbReference type="Proteomes" id="UP000351155">
    <property type="component" value="Unassembled WGS sequence"/>
</dbReference>
<sequence length="192" mass="21158">MHVREQCLKTGHQNGALPDIHDIAGGRFTKTHLQTCCFGLVAEAQTGSAAVAPGLVGDNLVNIVFDKARQRAAFALLLKGNARMLLLTATADAKVRATWCAAFRAIIQTAFHLPTGILALIFRQGDFCSFRWQQTCYKQSLAIVPCNTLTEGIKFGGFNSYDLTRRHASLCRVELRHCRDFSQINIIVLIVP</sequence>
<proteinExistence type="predicted"/>
<name>A0A484ZE11_9ENTR</name>
<dbReference type="EMBL" id="CAADIW010000072">
    <property type="protein sequence ID" value="VFS44169.1"/>
    <property type="molecule type" value="Genomic_DNA"/>
</dbReference>
<gene>
    <name evidence="1" type="ORF">NCTC12126_05461</name>
</gene>
<accession>A0A484ZE11</accession>
<dbReference type="AlphaFoldDB" id="A0A484ZE11"/>
<evidence type="ECO:0000313" key="1">
    <source>
        <dbReference type="EMBL" id="VFS44169.1"/>
    </source>
</evidence>
<reference evidence="1 2" key="1">
    <citation type="submission" date="2019-03" db="EMBL/GenBank/DDBJ databases">
        <authorList>
            <consortium name="Pathogen Informatics"/>
        </authorList>
    </citation>
    <scope>NUCLEOTIDE SEQUENCE [LARGE SCALE GENOMIC DNA]</scope>
    <source>
        <strain evidence="1 2">NCTC12126</strain>
    </source>
</reference>